<comment type="cofactor">
    <cofactor evidence="1 4">
        <name>a divalent metal cation</name>
        <dbReference type="ChEBI" id="CHEBI:60240"/>
    </cofactor>
</comment>
<comment type="catalytic activity">
    <reaction evidence="4">
        <text>dTTP + H2O = dTMP + diphosphate + H(+)</text>
        <dbReference type="Rhea" id="RHEA:28534"/>
        <dbReference type="ChEBI" id="CHEBI:15377"/>
        <dbReference type="ChEBI" id="CHEBI:15378"/>
        <dbReference type="ChEBI" id="CHEBI:33019"/>
        <dbReference type="ChEBI" id="CHEBI:37568"/>
        <dbReference type="ChEBI" id="CHEBI:63528"/>
        <dbReference type="EC" id="3.6.1.9"/>
    </reaction>
</comment>
<feature type="active site" description="Proton acceptor" evidence="4">
    <location>
        <position position="89"/>
    </location>
</feature>
<feature type="site" description="Important for substrate specificity" evidence="4">
    <location>
        <position position="178"/>
    </location>
</feature>
<keyword evidence="2 4" id="KW-0378">Hydrolase</keyword>
<dbReference type="NCBIfam" id="TIGR00172">
    <property type="entry name" value="maf"/>
    <property type="match status" value="1"/>
</dbReference>
<dbReference type="PIRSF" id="PIRSF006305">
    <property type="entry name" value="Maf"/>
    <property type="match status" value="1"/>
</dbReference>
<keyword evidence="6" id="KW-1185">Reference proteome</keyword>
<dbReference type="SUPFAM" id="SSF52972">
    <property type="entry name" value="ITPase-like"/>
    <property type="match status" value="1"/>
</dbReference>
<dbReference type="InterPro" id="IPR029001">
    <property type="entry name" value="ITPase-like_fam"/>
</dbReference>
<dbReference type="HAMAP" id="MF_00528">
    <property type="entry name" value="Maf"/>
    <property type="match status" value="1"/>
</dbReference>
<dbReference type="EC" id="3.6.1.9" evidence="4"/>
<feature type="site" description="Important for substrate specificity" evidence="4">
    <location>
        <position position="90"/>
    </location>
</feature>
<comment type="catalytic activity">
    <reaction evidence="4">
        <text>UTP + H2O = UMP + diphosphate + H(+)</text>
        <dbReference type="Rhea" id="RHEA:29395"/>
        <dbReference type="ChEBI" id="CHEBI:15377"/>
        <dbReference type="ChEBI" id="CHEBI:15378"/>
        <dbReference type="ChEBI" id="CHEBI:33019"/>
        <dbReference type="ChEBI" id="CHEBI:46398"/>
        <dbReference type="ChEBI" id="CHEBI:57865"/>
        <dbReference type="EC" id="3.6.1.9"/>
    </reaction>
</comment>
<comment type="similarity">
    <text evidence="4">Belongs to the Maf family. YhdE subfamily.</text>
</comment>
<dbReference type="Pfam" id="PF02545">
    <property type="entry name" value="Maf"/>
    <property type="match status" value="1"/>
</dbReference>
<evidence type="ECO:0000256" key="1">
    <source>
        <dbReference type="ARBA" id="ARBA00001968"/>
    </source>
</evidence>
<keyword evidence="3 4" id="KW-0546">Nucleotide metabolism</keyword>
<dbReference type="PANTHER" id="PTHR43213">
    <property type="entry name" value="BIFUNCTIONAL DTTP/UTP PYROPHOSPHATASE/METHYLTRANSFERASE PROTEIN-RELATED"/>
    <property type="match status" value="1"/>
</dbReference>
<evidence type="ECO:0000313" key="6">
    <source>
        <dbReference type="Proteomes" id="UP001156664"/>
    </source>
</evidence>
<dbReference type="EMBL" id="BSOJ01000001">
    <property type="protein sequence ID" value="GLR24931.1"/>
    <property type="molecule type" value="Genomic_DNA"/>
</dbReference>
<comment type="caution">
    <text evidence="5">The sequence shown here is derived from an EMBL/GenBank/DDBJ whole genome shotgun (WGS) entry which is preliminary data.</text>
</comment>
<evidence type="ECO:0000313" key="5">
    <source>
        <dbReference type="EMBL" id="GLR24931.1"/>
    </source>
</evidence>
<comment type="subcellular location">
    <subcellularLocation>
        <location evidence="4">Cytoplasm</location>
    </subcellularLocation>
</comment>
<gene>
    <name evidence="5" type="ORF">GCM10007875_00180</name>
</gene>
<feature type="site" description="Important for substrate specificity" evidence="4">
    <location>
        <position position="22"/>
    </location>
</feature>
<comment type="caution">
    <text evidence="4">Lacks conserved residue(s) required for the propagation of feature annotation.</text>
</comment>
<evidence type="ECO:0000256" key="3">
    <source>
        <dbReference type="ARBA" id="ARBA00023080"/>
    </source>
</evidence>
<accession>A0ABQ5YLV1</accession>
<name>A0ABQ5YLV1_9BURK</name>
<dbReference type="Proteomes" id="UP001156664">
    <property type="component" value="Unassembled WGS sequence"/>
</dbReference>
<protein>
    <recommendedName>
        <fullName evidence="4">dTTP/UTP pyrophosphatase</fullName>
        <shortName evidence="4">dTTPase/UTPase</shortName>
        <ecNumber evidence="4">3.6.1.9</ecNumber>
    </recommendedName>
    <alternativeName>
        <fullName evidence="4">Nucleoside triphosphate pyrophosphatase</fullName>
    </alternativeName>
    <alternativeName>
        <fullName evidence="4">Nucleotide pyrophosphatase</fullName>
        <shortName evidence="4">Nucleotide PPase</shortName>
    </alternativeName>
</protein>
<keyword evidence="4" id="KW-0963">Cytoplasm</keyword>
<reference evidence="6" key="1">
    <citation type="journal article" date="2019" name="Int. J. Syst. Evol. Microbiol.">
        <title>The Global Catalogue of Microorganisms (GCM) 10K type strain sequencing project: providing services to taxonomists for standard genome sequencing and annotation.</title>
        <authorList>
            <consortium name="The Broad Institute Genomics Platform"/>
            <consortium name="The Broad Institute Genome Sequencing Center for Infectious Disease"/>
            <person name="Wu L."/>
            <person name="Ma J."/>
        </authorList>
    </citation>
    <scope>NUCLEOTIDE SEQUENCE [LARGE SCALE GENOMIC DNA]</scope>
    <source>
        <strain evidence="6">NBRC 105857</strain>
    </source>
</reference>
<evidence type="ECO:0000256" key="4">
    <source>
        <dbReference type="HAMAP-Rule" id="MF_00528"/>
    </source>
</evidence>
<sequence>MQVDTLPSGLPKSIWLASRSPRRRELLEQLGIQVQLLIAQTPEDAEALEALRPGEAPLDYVARVTRLKLDQGISAMQQQNLTGWVLTADTTVDLHGEVLGKPETPLQAMQMLNRLQSTLHRVHTSVAVAFVQHKQVSPLIRQTTQTSEVEFDHIPEEFTKAYVAAGTPFDKAGGYGIQSEIGQFVRRISGSYSGIMGLPVYETSMLLRDNNR</sequence>
<organism evidence="5 6">
    <name type="scientific">Limnobacter litoralis</name>
    <dbReference type="NCBI Taxonomy" id="481366"/>
    <lineage>
        <taxon>Bacteria</taxon>
        <taxon>Pseudomonadati</taxon>
        <taxon>Pseudomonadota</taxon>
        <taxon>Betaproteobacteria</taxon>
        <taxon>Burkholderiales</taxon>
        <taxon>Burkholderiaceae</taxon>
        <taxon>Limnobacter</taxon>
    </lineage>
</organism>
<proteinExistence type="inferred from homology"/>
<dbReference type="InterPro" id="IPR003697">
    <property type="entry name" value="Maf-like"/>
</dbReference>
<evidence type="ECO:0000256" key="2">
    <source>
        <dbReference type="ARBA" id="ARBA00022801"/>
    </source>
</evidence>
<dbReference type="RefSeq" id="WP_284279211.1">
    <property type="nucleotide sequence ID" value="NZ_BSOJ01000001.1"/>
</dbReference>
<comment type="function">
    <text evidence="4">Nucleoside triphosphate pyrophosphatase that hydrolyzes dTTP and UTP. May have a dual role in cell division arrest and in preventing the incorporation of modified nucleotides into cellular nucleic acids.</text>
</comment>
<dbReference type="CDD" id="cd00555">
    <property type="entry name" value="Maf"/>
    <property type="match status" value="1"/>
</dbReference>
<dbReference type="Gene3D" id="3.90.950.10">
    <property type="match status" value="1"/>
</dbReference>
<dbReference type="PANTHER" id="PTHR43213:SF5">
    <property type="entry name" value="BIFUNCTIONAL DTTP_UTP PYROPHOSPHATASE_METHYLTRANSFERASE PROTEIN-RELATED"/>
    <property type="match status" value="1"/>
</dbReference>